<feature type="domain" description="DUF6589" evidence="1">
    <location>
        <begin position="288"/>
        <end position="542"/>
    </location>
</feature>
<organism evidence="3 4">
    <name type="scientific">Paramuricea clavata</name>
    <name type="common">Red gorgonian</name>
    <name type="synonym">Violescent sea-whip</name>
    <dbReference type="NCBI Taxonomy" id="317549"/>
    <lineage>
        <taxon>Eukaryota</taxon>
        <taxon>Metazoa</taxon>
        <taxon>Cnidaria</taxon>
        <taxon>Anthozoa</taxon>
        <taxon>Octocorallia</taxon>
        <taxon>Malacalcyonacea</taxon>
        <taxon>Plexauridae</taxon>
        <taxon>Paramuricea</taxon>
    </lineage>
</organism>
<protein>
    <submittedName>
        <fullName evidence="3">Uncharacterized protein</fullName>
    </submittedName>
</protein>
<dbReference type="AlphaFoldDB" id="A0A6S7HWD2"/>
<keyword evidence="4" id="KW-1185">Reference proteome</keyword>
<dbReference type="EMBL" id="CACRXK020003430">
    <property type="protein sequence ID" value="CAB3998751.1"/>
    <property type="molecule type" value="Genomic_DNA"/>
</dbReference>
<dbReference type="Proteomes" id="UP001152795">
    <property type="component" value="Unassembled WGS sequence"/>
</dbReference>
<dbReference type="Pfam" id="PF20231">
    <property type="entry name" value="DUF6589"/>
    <property type="match status" value="1"/>
</dbReference>
<reference evidence="3" key="1">
    <citation type="submission" date="2020-04" db="EMBL/GenBank/DDBJ databases">
        <authorList>
            <person name="Alioto T."/>
            <person name="Alioto T."/>
            <person name="Gomez Garrido J."/>
        </authorList>
    </citation>
    <scope>NUCLEOTIDE SEQUENCE</scope>
    <source>
        <strain evidence="3">A484AB</strain>
    </source>
</reference>
<dbReference type="Pfam" id="PF20700">
    <property type="entry name" value="Mutator"/>
    <property type="match status" value="1"/>
</dbReference>
<proteinExistence type="predicted"/>
<dbReference type="InterPro" id="IPR049012">
    <property type="entry name" value="Mutator_transp_dom"/>
</dbReference>
<evidence type="ECO:0000313" key="3">
    <source>
        <dbReference type="EMBL" id="CAB3998751.1"/>
    </source>
</evidence>
<sequence>MNIPTMSHKAYKARERDVGHCAETVAQESCSKITCEEKKYSKCVTPDGFVEMASSYDMGWQKRGKCHNSSTGHGAAMGLASEKVMDYATRCKELPHGKDLFGEKLKEVLTELCAEYYTDTVISKLTPCANSQRNKSLNSVVGKKNPKTRYYGGSESSDFRVACAITQVNTGYGYVSSTLHVERLNIEPVLNRYNVMCELLVQNFASFSGPLYASIPSSMDMAENMELTDILELFQYQEKEDDDIDKIINDGSNYCSDVSMETSSNDGDGDDTVGVVFDRSVNVQCPTAIVGDQGTCKSIRSAKHRSQEAFKWVAEVPGDLHTNGYLCEAAYKAQKSSVFLYVVNKVMKSPKVIDEAFRARKFQQQNLQRIQEAVRDGAMAIGLAAVQNFKISEDFPSKEDFDEQLTLSGNHNDILPKSFKQWLSKCAEQDQSFAYTMQMIDLFAPLLEGMNDVIRNGLGTTREAIWKILLPIFAQLQFRNYWTEALVHVVNFTAVWPIAFREMIRRNCSISLSGKEGHDLSMDEFVEEHLVKPLKSYVTAHNLVRIIKLRTYKCEDV</sequence>
<feature type="domain" description="Mutator-like transposase" evidence="2">
    <location>
        <begin position="1"/>
        <end position="98"/>
    </location>
</feature>
<dbReference type="OrthoDB" id="6140795at2759"/>
<evidence type="ECO:0000259" key="2">
    <source>
        <dbReference type="Pfam" id="PF20700"/>
    </source>
</evidence>
<gene>
    <name evidence="3" type="ORF">PACLA_8A057876</name>
</gene>
<name>A0A6S7HWD2_PARCT</name>
<comment type="caution">
    <text evidence="3">The sequence shown here is derived from an EMBL/GenBank/DDBJ whole genome shotgun (WGS) entry which is preliminary data.</text>
</comment>
<evidence type="ECO:0000259" key="1">
    <source>
        <dbReference type="Pfam" id="PF20231"/>
    </source>
</evidence>
<evidence type="ECO:0000313" key="4">
    <source>
        <dbReference type="Proteomes" id="UP001152795"/>
    </source>
</evidence>
<dbReference type="InterPro" id="IPR046496">
    <property type="entry name" value="DUF6589"/>
</dbReference>
<accession>A0A6S7HWD2</accession>